<comment type="caution">
    <text evidence="2">The sequence shown here is derived from an EMBL/GenBank/DDBJ whole genome shotgun (WGS) entry which is preliminary data.</text>
</comment>
<evidence type="ECO:0000256" key="1">
    <source>
        <dbReference type="SAM" id="MobiDB-lite"/>
    </source>
</evidence>
<proteinExistence type="predicted"/>
<evidence type="ECO:0000313" key="2">
    <source>
        <dbReference type="EMBL" id="GFE41182.1"/>
    </source>
</evidence>
<feature type="compositionally biased region" description="Gly residues" evidence="1">
    <location>
        <begin position="432"/>
        <end position="441"/>
    </location>
</feature>
<dbReference type="EMBL" id="BLIR01000003">
    <property type="protein sequence ID" value="GFE41182.1"/>
    <property type="molecule type" value="Genomic_DNA"/>
</dbReference>
<name>A0A640V0V2_9ACTN</name>
<evidence type="ECO:0000313" key="3">
    <source>
        <dbReference type="Proteomes" id="UP000431826"/>
    </source>
</evidence>
<feature type="region of interest" description="Disordered" evidence="1">
    <location>
        <begin position="242"/>
        <end position="538"/>
    </location>
</feature>
<feature type="compositionally biased region" description="Gly residues" evidence="1">
    <location>
        <begin position="396"/>
        <end position="406"/>
    </location>
</feature>
<feature type="compositionally biased region" description="Gly residues" evidence="1">
    <location>
        <begin position="343"/>
        <end position="352"/>
    </location>
</feature>
<gene>
    <name evidence="2" type="ORF">Stube_58550</name>
</gene>
<feature type="compositionally biased region" description="Low complexity" evidence="1">
    <location>
        <begin position="374"/>
        <end position="395"/>
    </location>
</feature>
<dbReference type="Proteomes" id="UP000431826">
    <property type="component" value="Unassembled WGS sequence"/>
</dbReference>
<feature type="compositionally biased region" description="Basic and acidic residues" evidence="1">
    <location>
        <begin position="474"/>
        <end position="483"/>
    </location>
</feature>
<reference evidence="2 3" key="1">
    <citation type="submission" date="2019-12" db="EMBL/GenBank/DDBJ databases">
        <title>Whole genome shotgun sequence of Streptomyces tubercidicus NBRC 13090.</title>
        <authorList>
            <person name="Ichikawa N."/>
            <person name="Kimura A."/>
            <person name="Kitahashi Y."/>
            <person name="Komaki H."/>
            <person name="Tamura T."/>
        </authorList>
    </citation>
    <scope>NUCLEOTIDE SEQUENCE [LARGE SCALE GENOMIC DNA]</scope>
    <source>
        <strain evidence="2 3">NBRC 13090</strain>
    </source>
</reference>
<keyword evidence="3" id="KW-1185">Reference proteome</keyword>
<protein>
    <recommendedName>
        <fullName evidence="4">PPE family domain-containing protein</fullName>
    </recommendedName>
</protein>
<organism evidence="2 3">
    <name type="scientific">Streptomyces tubercidicus</name>
    <dbReference type="NCBI Taxonomy" id="47759"/>
    <lineage>
        <taxon>Bacteria</taxon>
        <taxon>Bacillati</taxon>
        <taxon>Actinomycetota</taxon>
        <taxon>Actinomycetes</taxon>
        <taxon>Kitasatosporales</taxon>
        <taxon>Streptomycetaceae</taxon>
        <taxon>Streptomyces</taxon>
    </lineage>
</organism>
<dbReference type="AlphaFoldDB" id="A0A640V0V2"/>
<feature type="compositionally biased region" description="Gly residues" evidence="1">
    <location>
        <begin position="270"/>
        <end position="280"/>
    </location>
</feature>
<evidence type="ECO:0008006" key="4">
    <source>
        <dbReference type="Google" id="ProtNLM"/>
    </source>
</evidence>
<feature type="compositionally biased region" description="Pro residues" evidence="1">
    <location>
        <begin position="284"/>
        <end position="293"/>
    </location>
</feature>
<sequence length="538" mass="53551">MGSGGGHSTNFSSHTLESLKAMVRDAQPDKVDEIADHWMFVHDQLAGDAPDGSVKDLLDKAVADVREYWHGAAAEAFEKRAKTLSVSLANGSLYAKNTSHTLKAAAIDLHNAQRAVTALQDSEAASKDGNILQAIGSKVRDGADWLGDFGARSDDTLKQDLANGMNTSDALDKHQGTLSRGREIALQAAAHMEKLGASYNVKGNQLGAVPPPRTPEKPISAPDSMVPPPDVAVAVVPAVVSPRKAGPSTTGRKAAGSAPSAGNISSPRSPGGGGASGGSAGPETPTPTPPKAPRPGTALDGVRGGVPNPATPPGTGPGGPVVGETPGNAGWGTGAPAVPPGGPMVGGRGPLGGRTPRPGSPNSPSTPRGGRVGAGSSAIPGAPGQPGQAGRPPIGGTAGPGASGKGGVRDRQGGLARRPGGVVGEPSKPGAPGRGAQGGSGLHRSRGGALNNGPASSPLTRGPVGMPPGGRTSGGDKERRQSSRPDYLVEDEETWVSQRDVVPGVIGISPSEDPDDADSPEQRSHEAGPDSSEGSGKA</sequence>
<feature type="region of interest" description="Disordered" evidence="1">
    <location>
        <begin position="203"/>
        <end position="226"/>
    </location>
</feature>
<accession>A0A640V0V2</accession>